<comment type="caution">
    <text evidence="13">The sequence shown here is derived from an EMBL/GenBank/DDBJ whole genome shotgun (WGS) entry which is preliminary data.</text>
</comment>
<evidence type="ECO:0000256" key="11">
    <source>
        <dbReference type="SAM" id="MobiDB-lite"/>
    </source>
</evidence>
<proteinExistence type="inferred from homology"/>
<dbReference type="PANTHER" id="PTHR48249">
    <property type="entry name" value="MEDIATOR OF RNA POLYMERASE II TRANSCRIPTION SUBUNIT 13"/>
    <property type="match status" value="1"/>
</dbReference>
<dbReference type="GO" id="GO:0016592">
    <property type="term" value="C:mediator complex"/>
    <property type="evidence" value="ECO:0007669"/>
    <property type="project" value="InterPro"/>
</dbReference>
<comment type="similarity">
    <text evidence="2 10">Belongs to the Mediator complex subunit 13 family.</text>
</comment>
<evidence type="ECO:0000313" key="13">
    <source>
        <dbReference type="EMBL" id="ORY91488.1"/>
    </source>
</evidence>
<dbReference type="GO" id="GO:0045944">
    <property type="term" value="P:positive regulation of transcription by RNA polymerase II"/>
    <property type="evidence" value="ECO:0007669"/>
    <property type="project" value="TreeGrafter"/>
</dbReference>
<feature type="compositionally biased region" description="Pro residues" evidence="11">
    <location>
        <begin position="536"/>
        <end position="555"/>
    </location>
</feature>
<feature type="compositionally biased region" description="Low complexity" evidence="11">
    <location>
        <begin position="1049"/>
        <end position="1062"/>
    </location>
</feature>
<feature type="compositionally biased region" description="Pro residues" evidence="11">
    <location>
        <begin position="7"/>
        <end position="21"/>
    </location>
</feature>
<evidence type="ECO:0000259" key="12">
    <source>
        <dbReference type="Pfam" id="PF06333"/>
    </source>
</evidence>
<organism evidence="13 14">
    <name type="scientific">Leucosporidium creatinivorum</name>
    <dbReference type="NCBI Taxonomy" id="106004"/>
    <lineage>
        <taxon>Eukaryota</taxon>
        <taxon>Fungi</taxon>
        <taxon>Dikarya</taxon>
        <taxon>Basidiomycota</taxon>
        <taxon>Pucciniomycotina</taxon>
        <taxon>Microbotryomycetes</taxon>
        <taxon>Leucosporidiales</taxon>
        <taxon>Leucosporidium</taxon>
    </lineage>
</organism>
<feature type="region of interest" description="Disordered" evidence="11">
    <location>
        <begin position="1037"/>
        <end position="1068"/>
    </location>
</feature>
<feature type="compositionally biased region" description="Gly residues" evidence="11">
    <location>
        <begin position="797"/>
        <end position="811"/>
    </location>
</feature>
<feature type="region of interest" description="Disordered" evidence="11">
    <location>
        <begin position="776"/>
        <end position="820"/>
    </location>
</feature>
<evidence type="ECO:0000256" key="4">
    <source>
        <dbReference type="ARBA" id="ARBA00022491"/>
    </source>
</evidence>
<feature type="region of interest" description="Disordered" evidence="11">
    <location>
        <begin position="536"/>
        <end position="610"/>
    </location>
</feature>
<evidence type="ECO:0000256" key="10">
    <source>
        <dbReference type="RuleBase" id="RU364134"/>
    </source>
</evidence>
<dbReference type="InterPro" id="IPR051139">
    <property type="entry name" value="Mediator_complx_sub13"/>
</dbReference>
<comment type="function">
    <text evidence="10">Component of the SRB8-11 complex. The SRB8-11 complex is a regulatory module of the Mediator complex which is itself involved in regulation of basal and activated RNA polymerase II-dependent transcription. The SRB8-11 complex may be involved in the transcriptional repression of a subset of genes regulated by Mediator. It may inhibit the association of the Mediator complex with RNA polymerase II to form the holoenzyme complex.</text>
</comment>
<evidence type="ECO:0000256" key="6">
    <source>
        <dbReference type="ARBA" id="ARBA00023159"/>
    </source>
</evidence>
<sequence>MPAINHPLPPRPTTSHPPPARPQGLPSPGLSLPRPPFYSSPQPASPRPSPSNYLSYQASSPKVNSRDPLPVEEPLQQVRKALDKDQLKPNCDLLELGQGWKVHWRAWRGPPLLSSASNPAPTSSKTDSSTTKYDPLATFATNPSSAAAKGADPPPAKRPKPTAFDEMMAEVDEGSVASTSTAPPLKDKLQLLQQLSFGADPVELARKEVLRLGQAPTTGGSGGQLLGLFGHVRVAAGKGEHGKGKGKEKERIEDEEPAARMLWVFSLRRGTQMGEGSDGSSRAQLSSLEFPDLTCVGKGHFSHHDLFPTLYPEATSSGSTSSSHHAPYVSPSTLPVSSFPSTLALSNEFHSDLAPTASSTSTGQAASQPQSRIKAPFEAFLAAASEALTVALLTDDNTTSRPRHTSSSTRLDSSVVYLPPPSESFGSTSRRVTSDAVKTSLHLSLQRTGILIQSTIEDLPYRPFPISSPPPPNSPLLLAPFNTAAQFVKTFPAEAKPGAVALAMEEEWKGLLEGTGLRLSGEEAWVLCRIELPSSTIPPTPDNEALPPPPPPPEPLEVVWPASLCILDGTKPQPSRSPDNTPPRMKAPELAPGAPPSPSNLPPTSTTTSYFSDKLIVPPLDTSTRRRFASVLRRGLASTTDPVYRDPISSRAERVGSMLEEQAEERQRREQAEKAAEAALKAAPVAVPPTPSSMETSKAGIPLPSVPGGLPTSTSMAGGGAAGLAGAPINMRTPISLGGSSTEAPSPADGFGSAERGLMQALGAYGVGATGGATTEPVGGTKNAEMDHLYPSPSEAMGGGVEATGGAGSAGGDQPMSAVEPQLDHSFPDFDWGDDFATGAMGGRSNMPGQGQDFDDGMMMGLTDDDFSFFDDPPPLPVSLPMNTFGGLQSSGPSPKFVDHFSHLTGTTPFASAASPTSPFGHPSPHQGLHNHASPNLVHFGFDPSQNALGLGSTPAPLHGEGYSPFKTPRTPYSPFVEITDDHETPAGFPAPTVSIAGTPANSLLPSSRRPGKFDAIHFGNSHALCDDKYDPRKGKFGLPSPDWERDQAAAAGASSSASSSATGTDRRPLPLASAPWFTTVCDPRVAAANALKRKRTPSLAKLAVQGRKGSSSSDQAARVRSREWITQDVDSEYGEDESEDEAMDVEEASALGAPGDDTSLEDHYVGGVPPISYTFGAALLLLRQHLGTLLAGKKKAPGVPVAITKALQAADTQLEQALSLVADQTMYNPDFRQRSTSASLLKSSTTCIVSPHAIQLVGARLASLTSKSTAAITPTLKETALPSLAAQRTPAILLRAQQSIMELSTAATAYWRPMGFEPLAGGKDVTAFAIYEEGGAELNAAVAAWLKMVGEAYEGSRLGKHTPGSVPATSTFAGVQDGLGVVPVGALSAPRSRDELNGLASHLVEATRSRKHVVVYLLAPSEAYTSSPASPIVLALQQVLKIKSRASHVSWVTYPLPLSSISRWRTIVAGDSSTKRLDHLAFSVYDQLLVPVSSLVFPMPETFPSANLARPQSLGPPLRLFQSPAITMSPSRDANIEFELNWPPSSLEVMHRHRLLHIAYACSPAHSQERLEWIVVSCVDEKGEIWKTVPKLLRYPPGPVEVVRARVVWSICKMLIDTADVEWRVIISKLGVPSKAEAKAWDSQLKEALAISKRPLHVSLVGVDTSPPVSVLQQQRGATPSSPSVSQTHSEEGEVAPSIGSTTSTRKPPHLDTQPSVFAFTPAEPLAVGPDSNLIAPASTYLIHVPRIASLAHTSIDPFMSSSPLVSVLGLHFLMAHHSKASSLSITLGQHVQDVRQSFVELAALGQTRWGTSGRMAWHLEAARVVLDLVEEVEGERSA</sequence>
<name>A0A1Y2G299_9BASI</name>
<feature type="compositionally biased region" description="Low complexity" evidence="11">
    <location>
        <begin position="111"/>
        <end position="132"/>
    </location>
</feature>
<accession>A0A1Y2G299</accession>
<feature type="region of interest" description="Disordered" evidence="11">
    <location>
        <begin position="1"/>
        <end position="75"/>
    </location>
</feature>
<dbReference type="InParanoid" id="A0A1Y2G299"/>
<dbReference type="OrthoDB" id="103819at2759"/>
<feature type="region of interest" description="Disordered" evidence="11">
    <location>
        <begin position="640"/>
        <end position="672"/>
    </location>
</feature>
<protein>
    <recommendedName>
        <fullName evidence="3 10">Mediator of RNA polymerase II transcription subunit 13</fullName>
    </recommendedName>
    <alternativeName>
        <fullName evidence="9 10">Mediator complex subunit 13</fullName>
    </alternativeName>
</protein>
<feature type="region of interest" description="Disordered" evidence="11">
    <location>
        <begin position="111"/>
        <end position="161"/>
    </location>
</feature>
<dbReference type="EMBL" id="MCGR01000002">
    <property type="protein sequence ID" value="ORY91488.1"/>
    <property type="molecule type" value="Genomic_DNA"/>
</dbReference>
<keyword evidence="8 10" id="KW-0539">Nucleus</keyword>
<dbReference type="GO" id="GO:0003713">
    <property type="term" value="F:transcription coactivator activity"/>
    <property type="evidence" value="ECO:0007669"/>
    <property type="project" value="TreeGrafter"/>
</dbReference>
<feature type="compositionally biased region" description="Pro residues" evidence="11">
    <location>
        <begin position="33"/>
        <end position="49"/>
    </location>
</feature>
<feature type="compositionally biased region" description="Polar residues" evidence="11">
    <location>
        <begin position="1672"/>
        <end position="1689"/>
    </location>
</feature>
<evidence type="ECO:0000313" key="14">
    <source>
        <dbReference type="Proteomes" id="UP000193467"/>
    </source>
</evidence>
<keyword evidence="7 10" id="KW-0804">Transcription</keyword>
<feature type="region of interest" description="Disordered" evidence="11">
    <location>
        <begin position="1672"/>
        <end position="1716"/>
    </location>
</feature>
<comment type="subunit">
    <text evidence="10">Component of the SRB8-11 complex, which itself associates with the Mediator complex.</text>
</comment>
<evidence type="ECO:0000256" key="7">
    <source>
        <dbReference type="ARBA" id="ARBA00023163"/>
    </source>
</evidence>
<feature type="compositionally biased region" description="Polar residues" evidence="11">
    <location>
        <begin position="52"/>
        <end position="63"/>
    </location>
</feature>
<feature type="region of interest" description="Disordered" evidence="11">
    <location>
        <begin position="313"/>
        <end position="332"/>
    </location>
</feature>
<feature type="domain" description="Mediator complex subunit Med13 C-terminal" evidence="12">
    <location>
        <begin position="1523"/>
        <end position="1717"/>
    </location>
</feature>
<keyword evidence="4 10" id="KW-0678">Repressor</keyword>
<keyword evidence="5 10" id="KW-0805">Transcription regulation</keyword>
<dbReference type="PANTHER" id="PTHR48249:SF3">
    <property type="entry name" value="MEDIATOR OF RNA POLYMERASE II TRANSCRIPTION SUBUNIT 13"/>
    <property type="match status" value="1"/>
</dbReference>
<evidence type="ECO:0000256" key="3">
    <source>
        <dbReference type="ARBA" id="ARBA00019618"/>
    </source>
</evidence>
<gene>
    <name evidence="13" type="ORF">BCR35DRAFT_298657</name>
</gene>
<evidence type="ECO:0000256" key="9">
    <source>
        <dbReference type="ARBA" id="ARBA00032008"/>
    </source>
</evidence>
<dbReference type="Pfam" id="PF06333">
    <property type="entry name" value="Med13_C"/>
    <property type="match status" value="1"/>
</dbReference>
<reference evidence="13 14" key="1">
    <citation type="submission" date="2016-07" db="EMBL/GenBank/DDBJ databases">
        <title>Pervasive Adenine N6-methylation of Active Genes in Fungi.</title>
        <authorList>
            <consortium name="DOE Joint Genome Institute"/>
            <person name="Mondo S.J."/>
            <person name="Dannebaum R.O."/>
            <person name="Kuo R.C."/>
            <person name="Labutti K."/>
            <person name="Haridas S."/>
            <person name="Kuo A."/>
            <person name="Salamov A."/>
            <person name="Ahrendt S.R."/>
            <person name="Lipzen A."/>
            <person name="Sullivan W."/>
            <person name="Andreopoulos W.B."/>
            <person name="Clum A."/>
            <person name="Lindquist E."/>
            <person name="Daum C."/>
            <person name="Ramamoorthy G.K."/>
            <person name="Gryganskyi A."/>
            <person name="Culley D."/>
            <person name="Magnuson J.K."/>
            <person name="James T.Y."/>
            <person name="O'Malley M.A."/>
            <person name="Stajich J.E."/>
            <person name="Spatafora J.W."/>
            <person name="Visel A."/>
            <person name="Grigoriev I.V."/>
        </authorList>
    </citation>
    <scope>NUCLEOTIDE SEQUENCE [LARGE SCALE GENOMIC DNA]</scope>
    <source>
        <strain evidence="13 14">62-1032</strain>
    </source>
</reference>
<evidence type="ECO:0000256" key="2">
    <source>
        <dbReference type="ARBA" id="ARBA00009354"/>
    </source>
</evidence>
<feature type="region of interest" description="Disordered" evidence="11">
    <location>
        <begin position="1100"/>
        <end position="1122"/>
    </location>
</feature>
<keyword evidence="6 10" id="KW-0010">Activator</keyword>
<evidence type="ECO:0000256" key="1">
    <source>
        <dbReference type="ARBA" id="ARBA00004123"/>
    </source>
</evidence>
<comment type="subcellular location">
    <subcellularLocation>
        <location evidence="1 10">Nucleus</location>
    </subcellularLocation>
</comment>
<dbReference type="STRING" id="106004.A0A1Y2G299"/>
<evidence type="ECO:0000256" key="5">
    <source>
        <dbReference type="ARBA" id="ARBA00023015"/>
    </source>
</evidence>
<feature type="compositionally biased region" description="Low complexity" evidence="11">
    <location>
        <begin position="22"/>
        <end position="32"/>
    </location>
</feature>
<dbReference type="InterPro" id="IPR009401">
    <property type="entry name" value="Med13_C"/>
</dbReference>
<dbReference type="Proteomes" id="UP000193467">
    <property type="component" value="Unassembled WGS sequence"/>
</dbReference>
<evidence type="ECO:0000256" key="8">
    <source>
        <dbReference type="ARBA" id="ARBA00023242"/>
    </source>
</evidence>
<keyword evidence="14" id="KW-1185">Reference proteome</keyword>